<keyword evidence="2" id="KW-1185">Reference proteome</keyword>
<protein>
    <submittedName>
        <fullName evidence="1">Uncharacterized protein</fullName>
    </submittedName>
</protein>
<gene>
    <name evidence="1" type="ORF">AW736_02750</name>
</gene>
<dbReference type="AlphaFoldDB" id="A0A178INQ3"/>
<accession>A0A178INQ3</accession>
<dbReference type="EMBL" id="LRRQ01000024">
    <property type="protein sequence ID" value="OAM91510.1"/>
    <property type="molecule type" value="Genomic_DNA"/>
</dbReference>
<name>A0A178INQ3_9BACT</name>
<sequence length="85" mass="9566">MKNKTETLISSLPMVRYAFIVRGHLAGGSRVTIMGHVHARKEMYYQAQARALDSILKDIPAFELDREYAIGLRMYGGKRGRPAGQ</sequence>
<dbReference type="RefSeq" id="WP_068768746.1">
    <property type="nucleotide sequence ID" value="NZ_CP109796.1"/>
</dbReference>
<reference evidence="1 2" key="1">
    <citation type="submission" date="2016-01" db="EMBL/GenBank/DDBJ databases">
        <title>High potential of lignocellulose degradation of a new Verrucomicrobia species.</title>
        <authorList>
            <person name="Wang Y."/>
            <person name="Shi Y."/>
            <person name="Qiu Z."/>
            <person name="Liu S."/>
            <person name="Yang H."/>
        </authorList>
    </citation>
    <scope>NUCLEOTIDE SEQUENCE [LARGE SCALE GENOMIC DNA]</scope>
    <source>
        <strain evidence="1 2">TSB47</strain>
    </source>
</reference>
<proteinExistence type="predicted"/>
<evidence type="ECO:0000313" key="1">
    <source>
        <dbReference type="EMBL" id="OAM91510.1"/>
    </source>
</evidence>
<evidence type="ECO:0000313" key="2">
    <source>
        <dbReference type="Proteomes" id="UP000078486"/>
    </source>
</evidence>
<comment type="caution">
    <text evidence="1">The sequence shown here is derived from an EMBL/GenBank/DDBJ whole genome shotgun (WGS) entry which is preliminary data.</text>
</comment>
<dbReference type="Proteomes" id="UP000078486">
    <property type="component" value="Unassembled WGS sequence"/>
</dbReference>
<organism evidence="1 2">
    <name type="scientific">Termitidicoccus mucosus</name>
    <dbReference type="NCBI Taxonomy" id="1184151"/>
    <lineage>
        <taxon>Bacteria</taxon>
        <taxon>Pseudomonadati</taxon>
        <taxon>Verrucomicrobiota</taxon>
        <taxon>Opitutia</taxon>
        <taxon>Opitutales</taxon>
        <taxon>Opitutaceae</taxon>
        <taxon>Termitidicoccus</taxon>
    </lineage>
</organism>